<evidence type="ECO:0000256" key="4">
    <source>
        <dbReference type="SAM" id="MobiDB-lite"/>
    </source>
</evidence>
<evidence type="ECO:0000256" key="2">
    <source>
        <dbReference type="ARBA" id="ARBA00007639"/>
    </source>
</evidence>
<dbReference type="Pfam" id="PF13407">
    <property type="entry name" value="Peripla_BP_4"/>
    <property type="match status" value="1"/>
</dbReference>
<organism evidence="8 9">
    <name type="scientific">Nitzschia inconspicua</name>
    <dbReference type="NCBI Taxonomy" id="303405"/>
    <lineage>
        <taxon>Eukaryota</taxon>
        <taxon>Sar</taxon>
        <taxon>Stramenopiles</taxon>
        <taxon>Ochrophyta</taxon>
        <taxon>Bacillariophyta</taxon>
        <taxon>Bacillariophyceae</taxon>
        <taxon>Bacillariophycidae</taxon>
        <taxon>Bacillariales</taxon>
        <taxon>Bacillariaceae</taxon>
        <taxon>Nitzschia</taxon>
    </lineage>
</organism>
<keyword evidence="3 6" id="KW-0732">Signal</keyword>
<comment type="similarity">
    <text evidence="2">Belongs to the bacterial solute-binding protein 2 family.</text>
</comment>
<sequence length="646" mass="69999">MKPSTVFFCLNLISLADHILAQSPGLSLQQDVRSCTSCVDRSQKTIHAFYHGNEGDPFWRPIVAAANQASINHRVTLKTTLFSSFDAAAMAQDIRQALQDGGADALIVSTSPPEVREAVTEAIEEGVAVFGLNSGYNDDAGTQTTSSNNMGFAATIGQDEFRAGQVAAMRFLEAKDVIHKAVFVNEETGQSAMEQRLEGFRQVILEAHPDAVVEQVQVEDISNPFVSFDIERRLKPFLATCDCDIILSSGARVSPQVLKYLRHWNQECRQTANFDRTFFGAFDATNDVITRIETGDVLFAISQQPYLQATVSVLLASLYVTTGKILANPSAPLITGPVLIDASNLQSNKLNFCSNLGEIGCKDRATIRIGAVLDNHTAGGQGGQELRAAAEQASRDVGVSLDMFVLEDGSMSEKIESLCQQGVVDGLFISLSSASVAETVKDCESLGVRVIILETDFEHHLEFLKSVGRFQQDNGDTAAHYFQGYLPIALLSYLIESNNKFSVAFRFEPGTDTWPLSAFQQTCLTDTVQMCDELPGGNDDSTADPGESIDPATVSPTITTLTTSSQGRSPIDLILKILYILCGLVAIGVLLHLHSCTTNYLLAWMAARSNSSEGDDATVTLDEDELDNDIELNKTPSLPVIIVTPE</sequence>
<proteinExistence type="inferred from homology"/>
<reference evidence="8" key="2">
    <citation type="submission" date="2021-04" db="EMBL/GenBank/DDBJ databases">
        <authorList>
            <person name="Podell S."/>
        </authorList>
    </citation>
    <scope>NUCLEOTIDE SEQUENCE</scope>
    <source>
        <strain evidence="8">Hildebrandi</strain>
    </source>
</reference>
<keyword evidence="5" id="KW-0812">Transmembrane</keyword>
<accession>A0A9K3L2D3</accession>
<keyword evidence="5" id="KW-0472">Membrane</keyword>
<evidence type="ECO:0000256" key="1">
    <source>
        <dbReference type="ARBA" id="ARBA00004196"/>
    </source>
</evidence>
<feature type="chain" id="PRO_5039945615" evidence="6">
    <location>
        <begin position="22"/>
        <end position="646"/>
    </location>
</feature>
<feature type="domain" description="Periplasmic binding protein" evidence="7">
    <location>
        <begin position="54"/>
        <end position="321"/>
    </location>
</feature>
<evidence type="ECO:0000313" key="8">
    <source>
        <dbReference type="EMBL" id="KAG7354353.1"/>
    </source>
</evidence>
<reference evidence="8" key="1">
    <citation type="journal article" date="2021" name="Sci. Rep.">
        <title>Diploid genomic architecture of Nitzschia inconspicua, an elite biomass production diatom.</title>
        <authorList>
            <person name="Oliver A."/>
            <person name="Podell S."/>
            <person name="Pinowska A."/>
            <person name="Traller J.C."/>
            <person name="Smith S.R."/>
            <person name="McClure R."/>
            <person name="Beliaev A."/>
            <person name="Bohutskyi P."/>
            <person name="Hill E.A."/>
            <person name="Rabines A."/>
            <person name="Zheng H."/>
            <person name="Allen L.Z."/>
            <person name="Kuo A."/>
            <person name="Grigoriev I.V."/>
            <person name="Allen A.E."/>
            <person name="Hazlebeck D."/>
            <person name="Allen E.E."/>
        </authorList>
    </citation>
    <scope>NUCLEOTIDE SEQUENCE</scope>
    <source>
        <strain evidence="8">Hildebrandi</strain>
    </source>
</reference>
<feature type="signal peptide" evidence="6">
    <location>
        <begin position="1"/>
        <end position="21"/>
    </location>
</feature>
<dbReference type="PANTHER" id="PTHR46847:SF1">
    <property type="entry name" value="D-ALLOSE-BINDING PERIPLASMIC PROTEIN-RELATED"/>
    <property type="match status" value="1"/>
</dbReference>
<dbReference type="PANTHER" id="PTHR46847">
    <property type="entry name" value="D-ALLOSE-BINDING PERIPLASMIC PROTEIN-RELATED"/>
    <property type="match status" value="1"/>
</dbReference>
<dbReference type="InterPro" id="IPR025997">
    <property type="entry name" value="SBP_2_dom"/>
</dbReference>
<keyword evidence="9" id="KW-1185">Reference proteome</keyword>
<feature type="transmembrane region" description="Helical" evidence="5">
    <location>
        <begin position="573"/>
        <end position="593"/>
    </location>
</feature>
<evidence type="ECO:0000256" key="3">
    <source>
        <dbReference type="ARBA" id="ARBA00022729"/>
    </source>
</evidence>
<dbReference type="AlphaFoldDB" id="A0A9K3L2D3"/>
<comment type="subcellular location">
    <subcellularLocation>
        <location evidence="1">Cell envelope</location>
    </subcellularLocation>
</comment>
<protein>
    <submittedName>
        <fullName evidence="8">Periplasmic binding protein/LacI transcriptional regulator</fullName>
    </submittedName>
</protein>
<dbReference type="Proteomes" id="UP000693970">
    <property type="component" value="Unassembled WGS sequence"/>
</dbReference>
<name>A0A9K3L2D3_9STRA</name>
<gene>
    <name evidence="8" type="ORF">IV203_003709</name>
</gene>
<evidence type="ECO:0000259" key="7">
    <source>
        <dbReference type="Pfam" id="PF13407"/>
    </source>
</evidence>
<evidence type="ECO:0000256" key="6">
    <source>
        <dbReference type="SAM" id="SignalP"/>
    </source>
</evidence>
<evidence type="ECO:0000313" key="9">
    <source>
        <dbReference type="Proteomes" id="UP000693970"/>
    </source>
</evidence>
<dbReference type="EMBL" id="JAGRRH010000016">
    <property type="protein sequence ID" value="KAG7354353.1"/>
    <property type="molecule type" value="Genomic_DNA"/>
</dbReference>
<dbReference type="OrthoDB" id="47382at2759"/>
<evidence type="ECO:0000256" key="5">
    <source>
        <dbReference type="SAM" id="Phobius"/>
    </source>
</evidence>
<keyword evidence="5" id="KW-1133">Transmembrane helix</keyword>
<comment type="caution">
    <text evidence="8">The sequence shown here is derived from an EMBL/GenBank/DDBJ whole genome shotgun (WGS) entry which is preliminary data.</text>
</comment>
<feature type="region of interest" description="Disordered" evidence="4">
    <location>
        <begin position="535"/>
        <end position="554"/>
    </location>
</feature>